<organism evidence="2 3">
    <name type="scientific">Spirosoma endophyticum</name>
    <dbReference type="NCBI Taxonomy" id="662367"/>
    <lineage>
        <taxon>Bacteria</taxon>
        <taxon>Pseudomonadati</taxon>
        <taxon>Bacteroidota</taxon>
        <taxon>Cytophagia</taxon>
        <taxon>Cytophagales</taxon>
        <taxon>Cytophagaceae</taxon>
        <taxon>Spirosoma</taxon>
    </lineage>
</organism>
<dbReference type="RefSeq" id="WP_093833738.1">
    <property type="nucleotide sequence ID" value="NZ_FOLQ01000025.1"/>
</dbReference>
<evidence type="ECO:0000313" key="2">
    <source>
        <dbReference type="EMBL" id="SFF03063.1"/>
    </source>
</evidence>
<evidence type="ECO:0000256" key="1">
    <source>
        <dbReference type="SAM" id="Phobius"/>
    </source>
</evidence>
<proteinExistence type="predicted"/>
<feature type="transmembrane region" description="Helical" evidence="1">
    <location>
        <begin position="33"/>
        <end position="54"/>
    </location>
</feature>
<reference evidence="2 3" key="1">
    <citation type="submission" date="2016-10" db="EMBL/GenBank/DDBJ databases">
        <authorList>
            <person name="de Groot N.N."/>
        </authorList>
    </citation>
    <scope>NUCLEOTIDE SEQUENCE [LARGE SCALE GENOMIC DNA]</scope>
    <source>
        <strain evidence="2 3">DSM 26130</strain>
    </source>
</reference>
<sequence>MVFARNMVGGSVFAVAIAVLMSFYQYQMGGLQVGMAISLSLIYGIIAFLGRFIIRRAGEEYAETLVDHYLAEDKIADMSA</sequence>
<feature type="transmembrane region" description="Helical" evidence="1">
    <location>
        <begin position="7"/>
        <end position="27"/>
    </location>
</feature>
<name>A0A1I2FDI9_9BACT</name>
<dbReference type="Proteomes" id="UP000198598">
    <property type="component" value="Unassembled WGS sequence"/>
</dbReference>
<evidence type="ECO:0000313" key="3">
    <source>
        <dbReference type="Proteomes" id="UP000198598"/>
    </source>
</evidence>
<protein>
    <submittedName>
        <fullName evidence="2">Uncharacterized protein</fullName>
    </submittedName>
</protein>
<gene>
    <name evidence="2" type="ORF">SAMN05216167_12547</name>
</gene>
<keyword evidence="1" id="KW-0812">Transmembrane</keyword>
<keyword evidence="3" id="KW-1185">Reference proteome</keyword>
<dbReference type="EMBL" id="FOLQ01000025">
    <property type="protein sequence ID" value="SFF03063.1"/>
    <property type="molecule type" value="Genomic_DNA"/>
</dbReference>
<keyword evidence="1" id="KW-1133">Transmembrane helix</keyword>
<dbReference type="AlphaFoldDB" id="A0A1I2FDI9"/>
<keyword evidence="1" id="KW-0472">Membrane</keyword>
<dbReference type="STRING" id="662367.SAMN05216167_12547"/>
<accession>A0A1I2FDI9</accession>